<sequence length="370" mass="37810">MVGTHPSSVRPTTVSARTASIRGAAFVAGRARWDHPGVAKLTALLLPTLQRNPLTDLLDQLDLGSGDRVGKRSGFVIMLVLSGIIAAAGVLLDSTATVIGAMIIAPLGTPILGIAAGIVTGRARMVVASLVWVSGAVAAVILIGAAFSIVLPAGTNLNANSQITGRTSPQLMDLVAALATGVAGAFAMSRKDLSAVLPGVAIAISLVPPLAVVGVTLGQGDFDGAFGAFLLFFSNVVALIIAGAIVFTLAGYSRDALALPSRRRRAYTIVTVLTVLTVIPLGLNTVVIVAQATWTARIHAAATEWIADGEGEVDGVTWKSLVARVSVQAPGGRIPPVSELRDALASEVPSLVGVEVDVTDAVVHPVVERD</sequence>
<protein>
    <submittedName>
        <fullName evidence="2">DUF389 domain-containing protein</fullName>
    </submittedName>
</protein>
<keyword evidence="3" id="KW-1185">Reference proteome</keyword>
<gene>
    <name evidence="2" type="ORF">ESO86_13275</name>
</gene>
<evidence type="ECO:0000313" key="2">
    <source>
        <dbReference type="EMBL" id="RXZ45793.1"/>
    </source>
</evidence>
<organism evidence="2 3">
    <name type="scientific">Agromyces binzhouensis</name>
    <dbReference type="NCBI Taxonomy" id="1817495"/>
    <lineage>
        <taxon>Bacteria</taxon>
        <taxon>Bacillati</taxon>
        <taxon>Actinomycetota</taxon>
        <taxon>Actinomycetes</taxon>
        <taxon>Micrococcales</taxon>
        <taxon>Microbacteriaceae</taxon>
        <taxon>Agromyces</taxon>
    </lineage>
</organism>
<feature type="transmembrane region" description="Helical" evidence="1">
    <location>
        <begin position="98"/>
        <end position="119"/>
    </location>
</feature>
<dbReference type="OrthoDB" id="9790659at2"/>
<dbReference type="AlphaFoldDB" id="A0A4V1QRR3"/>
<proteinExistence type="predicted"/>
<dbReference type="PANTHER" id="PTHR20992">
    <property type="entry name" value="AT15442P-RELATED"/>
    <property type="match status" value="1"/>
</dbReference>
<reference evidence="2 3" key="1">
    <citation type="submission" date="2019-01" db="EMBL/GenBank/DDBJ databases">
        <authorList>
            <person name="Li J."/>
        </authorList>
    </citation>
    <scope>NUCLEOTIDE SEQUENCE [LARGE SCALE GENOMIC DNA]</scope>
    <source>
        <strain evidence="2 3">CGMCC 4.7180</strain>
    </source>
</reference>
<feature type="transmembrane region" description="Helical" evidence="1">
    <location>
        <begin position="265"/>
        <end position="283"/>
    </location>
</feature>
<keyword evidence="1" id="KW-0812">Transmembrane</keyword>
<feature type="transmembrane region" description="Helical" evidence="1">
    <location>
        <begin position="75"/>
        <end position="92"/>
    </location>
</feature>
<evidence type="ECO:0000256" key="1">
    <source>
        <dbReference type="SAM" id="Phobius"/>
    </source>
</evidence>
<accession>A0A4V1QRR3</accession>
<feature type="transmembrane region" description="Helical" evidence="1">
    <location>
        <begin position="126"/>
        <end position="151"/>
    </location>
</feature>
<dbReference type="InterPro" id="IPR005240">
    <property type="entry name" value="DUF389"/>
</dbReference>
<feature type="transmembrane region" description="Helical" evidence="1">
    <location>
        <begin position="171"/>
        <end position="188"/>
    </location>
</feature>
<dbReference type="Pfam" id="PF04087">
    <property type="entry name" value="DUF389"/>
    <property type="match status" value="1"/>
</dbReference>
<feature type="transmembrane region" description="Helical" evidence="1">
    <location>
        <begin position="229"/>
        <end position="253"/>
    </location>
</feature>
<dbReference type="Proteomes" id="UP000292881">
    <property type="component" value="Unassembled WGS sequence"/>
</dbReference>
<comment type="caution">
    <text evidence="2">The sequence shown here is derived from an EMBL/GenBank/DDBJ whole genome shotgun (WGS) entry which is preliminary data.</text>
</comment>
<dbReference type="PANTHER" id="PTHR20992:SF9">
    <property type="entry name" value="AT15442P-RELATED"/>
    <property type="match status" value="1"/>
</dbReference>
<evidence type="ECO:0000313" key="3">
    <source>
        <dbReference type="Proteomes" id="UP000292881"/>
    </source>
</evidence>
<dbReference type="EMBL" id="SDPL01000316">
    <property type="protein sequence ID" value="RXZ45793.1"/>
    <property type="molecule type" value="Genomic_DNA"/>
</dbReference>
<name>A0A4V1QRR3_9MICO</name>
<keyword evidence="1" id="KW-0472">Membrane</keyword>
<keyword evidence="1" id="KW-1133">Transmembrane helix</keyword>
<feature type="transmembrane region" description="Helical" evidence="1">
    <location>
        <begin position="195"/>
        <end position="217"/>
    </location>
</feature>